<gene>
    <name evidence="1" type="ORF">METZ01_LOCUS131432</name>
</gene>
<dbReference type="PANTHER" id="PTHR42923">
    <property type="entry name" value="PROTOPORPHYRINOGEN OXIDASE"/>
    <property type="match status" value="1"/>
</dbReference>
<protein>
    <recommendedName>
        <fullName evidence="2">Amine oxidase domain-containing protein</fullName>
    </recommendedName>
</protein>
<dbReference type="PANTHER" id="PTHR42923:SF3">
    <property type="entry name" value="PROTOPORPHYRINOGEN OXIDASE"/>
    <property type="match status" value="1"/>
</dbReference>
<dbReference type="SUPFAM" id="SSF51905">
    <property type="entry name" value="FAD/NAD(P)-binding domain"/>
    <property type="match status" value="1"/>
</dbReference>
<dbReference type="NCBIfam" id="TIGR01409">
    <property type="entry name" value="TAT_signal_seq"/>
    <property type="match status" value="1"/>
</dbReference>
<dbReference type="InterPro" id="IPR036188">
    <property type="entry name" value="FAD/NAD-bd_sf"/>
</dbReference>
<dbReference type="PROSITE" id="PS51257">
    <property type="entry name" value="PROKAR_LIPOPROTEIN"/>
    <property type="match status" value="1"/>
</dbReference>
<evidence type="ECO:0008006" key="2">
    <source>
        <dbReference type="Google" id="ProtNLM"/>
    </source>
</evidence>
<dbReference type="EMBL" id="UINC01018660">
    <property type="protein sequence ID" value="SVA78578.1"/>
    <property type="molecule type" value="Genomic_DNA"/>
</dbReference>
<dbReference type="InterPro" id="IPR006311">
    <property type="entry name" value="TAT_signal"/>
</dbReference>
<dbReference type="InterPro" id="IPR050464">
    <property type="entry name" value="Zeta_carotene_desat/Oxidored"/>
</dbReference>
<accession>A0A381YNI2</accession>
<dbReference type="GO" id="GO:0016491">
    <property type="term" value="F:oxidoreductase activity"/>
    <property type="evidence" value="ECO:0007669"/>
    <property type="project" value="TreeGrafter"/>
</dbReference>
<organism evidence="1">
    <name type="scientific">marine metagenome</name>
    <dbReference type="NCBI Taxonomy" id="408172"/>
    <lineage>
        <taxon>unclassified sequences</taxon>
        <taxon>metagenomes</taxon>
        <taxon>ecological metagenomes</taxon>
    </lineage>
</organism>
<dbReference type="PROSITE" id="PS51318">
    <property type="entry name" value="TAT"/>
    <property type="match status" value="1"/>
</dbReference>
<reference evidence="1" key="1">
    <citation type="submission" date="2018-05" db="EMBL/GenBank/DDBJ databases">
        <authorList>
            <person name="Lanie J.A."/>
            <person name="Ng W.-L."/>
            <person name="Kazmierczak K.M."/>
            <person name="Andrzejewski T.M."/>
            <person name="Davidsen T.M."/>
            <person name="Wayne K.J."/>
            <person name="Tettelin H."/>
            <person name="Glass J.I."/>
            <person name="Rusch D."/>
            <person name="Podicherti R."/>
            <person name="Tsui H.-C.T."/>
            <person name="Winkler M.E."/>
        </authorList>
    </citation>
    <scope>NUCLEOTIDE SEQUENCE</scope>
</reference>
<dbReference type="AlphaFoldDB" id="A0A381YNI2"/>
<dbReference type="Gene3D" id="3.50.50.60">
    <property type="entry name" value="FAD/NAD(P)-binding domain"/>
    <property type="match status" value="1"/>
</dbReference>
<dbReference type="Pfam" id="PF13450">
    <property type="entry name" value="NAD_binding_8"/>
    <property type="match status" value="1"/>
</dbReference>
<dbReference type="InterPro" id="IPR019546">
    <property type="entry name" value="TAT_signal_bac_arc"/>
</dbReference>
<sequence length="633" mass="69629">MVSKFDKELGLDRTITRRDFLYGSSLLLGGAVAGCGNSTAIQPLLTSNYSFDVGASWYGPGGIGDYAQSHGNTPELIRTAHEIRSGRFNTETADAVDSGEEYDLVVVGGGFSGLSAAYHFNRLNPAGRVLILDNHPLFGGEAKRNDFDVNGVHVSGPQGSNDFGIPSATGGPDDYFSALNLPREFSYAEPEGSAAGMRIPIDNYDYMTWQERHFDVGHFFHGAVNPWIKDVWGSGLNMTPWSTEVKDAFARVRSMEIEDQNGRDMDRWLDSITLKSYYEEELGLPPEVTSFYDPIMASVIGLGCDALSAYWGKYFAMPGFTKPDLYDENFLQSFPGGNTGIARHFVKKLNPDAIDGASFEEVLFGRIAFDQLDREGKPVRIRLNSTAVRVEHTSRANGYDRVQITYAKDGELNQLRAKAVVMASGGWVNRHVLKDLPSEYHGAYREFGHSPVLVANVALTNWRFLERLGVSAAIWPEGFGFTCNIRRPMIVGGKSQPLHPDKPIVLTFYAPIFKPGLGRKEQGAAGRAELLSTSFTDYERQIREQMTTMFSAGGFDPASDIAGVILNRWGHAYVNPGLGFVFGTDGNTAPPDVIRQPYGRVAIGHSELRGHQYWSGAAGEGRRAVEALLDLHF</sequence>
<proteinExistence type="predicted"/>
<name>A0A381YNI2_9ZZZZ</name>
<evidence type="ECO:0000313" key="1">
    <source>
        <dbReference type="EMBL" id="SVA78578.1"/>
    </source>
</evidence>